<feature type="transmembrane region" description="Helical" evidence="1">
    <location>
        <begin position="6"/>
        <end position="31"/>
    </location>
</feature>
<organism evidence="2 3">
    <name type="scientific">Caulifigura coniformis</name>
    <dbReference type="NCBI Taxonomy" id="2527983"/>
    <lineage>
        <taxon>Bacteria</taxon>
        <taxon>Pseudomonadati</taxon>
        <taxon>Planctomycetota</taxon>
        <taxon>Planctomycetia</taxon>
        <taxon>Planctomycetales</taxon>
        <taxon>Planctomycetaceae</taxon>
        <taxon>Caulifigura</taxon>
    </lineage>
</organism>
<evidence type="ECO:0000313" key="3">
    <source>
        <dbReference type="Proteomes" id="UP000315700"/>
    </source>
</evidence>
<dbReference type="Proteomes" id="UP000315700">
    <property type="component" value="Chromosome"/>
</dbReference>
<dbReference type="KEGG" id="ccos:Pan44_23410"/>
<keyword evidence="3" id="KW-1185">Reference proteome</keyword>
<accession>A0A517SDV9</accession>
<dbReference type="RefSeq" id="WP_145030182.1">
    <property type="nucleotide sequence ID" value="NZ_CP036271.1"/>
</dbReference>
<name>A0A517SDV9_9PLAN</name>
<feature type="transmembrane region" description="Helical" evidence="1">
    <location>
        <begin position="94"/>
        <end position="112"/>
    </location>
</feature>
<keyword evidence="1" id="KW-0812">Transmembrane</keyword>
<dbReference type="OrthoDB" id="122197at2"/>
<protein>
    <recommendedName>
        <fullName evidence="4">DUF2306 domain-containing protein</fullName>
    </recommendedName>
</protein>
<dbReference type="EMBL" id="CP036271">
    <property type="protein sequence ID" value="QDT54312.1"/>
    <property type="molecule type" value="Genomic_DNA"/>
</dbReference>
<feature type="transmembrane region" description="Helical" evidence="1">
    <location>
        <begin position="132"/>
        <end position="153"/>
    </location>
</feature>
<evidence type="ECO:0000313" key="2">
    <source>
        <dbReference type="EMBL" id="QDT54312.1"/>
    </source>
</evidence>
<evidence type="ECO:0000256" key="1">
    <source>
        <dbReference type="SAM" id="Phobius"/>
    </source>
</evidence>
<reference evidence="2 3" key="1">
    <citation type="submission" date="2019-02" db="EMBL/GenBank/DDBJ databases">
        <title>Deep-cultivation of Planctomycetes and their phenomic and genomic characterization uncovers novel biology.</title>
        <authorList>
            <person name="Wiegand S."/>
            <person name="Jogler M."/>
            <person name="Boedeker C."/>
            <person name="Pinto D."/>
            <person name="Vollmers J."/>
            <person name="Rivas-Marin E."/>
            <person name="Kohn T."/>
            <person name="Peeters S.H."/>
            <person name="Heuer A."/>
            <person name="Rast P."/>
            <person name="Oberbeckmann S."/>
            <person name="Bunk B."/>
            <person name="Jeske O."/>
            <person name="Meyerdierks A."/>
            <person name="Storesund J.E."/>
            <person name="Kallscheuer N."/>
            <person name="Luecker S."/>
            <person name="Lage O.M."/>
            <person name="Pohl T."/>
            <person name="Merkel B.J."/>
            <person name="Hornburger P."/>
            <person name="Mueller R.-W."/>
            <person name="Bruemmer F."/>
            <person name="Labrenz M."/>
            <person name="Spormann A.M."/>
            <person name="Op den Camp H."/>
            <person name="Overmann J."/>
            <person name="Amann R."/>
            <person name="Jetten M.S.M."/>
            <person name="Mascher T."/>
            <person name="Medema M.H."/>
            <person name="Devos D.P."/>
            <person name="Kaster A.-K."/>
            <person name="Ovreas L."/>
            <person name="Rohde M."/>
            <person name="Galperin M.Y."/>
            <person name="Jogler C."/>
        </authorList>
    </citation>
    <scope>NUCLEOTIDE SEQUENCE [LARGE SCALE GENOMIC DNA]</scope>
    <source>
        <strain evidence="2 3">Pan44</strain>
    </source>
</reference>
<keyword evidence="1" id="KW-1133">Transmembrane helix</keyword>
<dbReference type="AlphaFoldDB" id="A0A517SDV9"/>
<feature type="transmembrane region" description="Helical" evidence="1">
    <location>
        <begin position="65"/>
        <end position="82"/>
    </location>
</feature>
<sequence length="164" mass="17613">MSTSLFVLVLVHVAISLVGIATGFVWMAGLLHRRDSRAWTNAFLVATILTSATGFLFPIVKITPGIVFGVVSLLVLAVAVHARSVRHLEGRWHTAFIVTGLLAQYLNVFVLVVQSFQKIPVLHALAPTQSELPFAVTQLAVLVGFLVAGVLSVKRSHPVVLVTA</sequence>
<dbReference type="InParanoid" id="A0A517SDV9"/>
<gene>
    <name evidence="2" type="ORF">Pan44_23410</name>
</gene>
<proteinExistence type="predicted"/>
<feature type="transmembrane region" description="Helical" evidence="1">
    <location>
        <begin position="38"/>
        <end position="59"/>
    </location>
</feature>
<keyword evidence="1" id="KW-0472">Membrane</keyword>
<evidence type="ECO:0008006" key="4">
    <source>
        <dbReference type="Google" id="ProtNLM"/>
    </source>
</evidence>